<feature type="region of interest" description="Disordered" evidence="1">
    <location>
        <begin position="2521"/>
        <end position="2565"/>
    </location>
</feature>
<feature type="region of interest" description="Disordered" evidence="1">
    <location>
        <begin position="3066"/>
        <end position="3216"/>
    </location>
</feature>
<accession>A0AAD7U798</accession>
<dbReference type="GO" id="GO:0004674">
    <property type="term" value="F:protein serine/threonine kinase activity"/>
    <property type="evidence" value="ECO:0007669"/>
    <property type="project" value="TreeGrafter"/>
</dbReference>
<dbReference type="PANTHER" id="PTHR44167">
    <property type="entry name" value="OVARIAN-SPECIFIC SERINE/THREONINE-PROTEIN KINASE LOK-RELATED"/>
    <property type="match status" value="1"/>
</dbReference>
<dbReference type="GO" id="GO:0005524">
    <property type="term" value="F:ATP binding"/>
    <property type="evidence" value="ECO:0007669"/>
    <property type="project" value="InterPro"/>
</dbReference>
<evidence type="ECO:0000313" key="3">
    <source>
        <dbReference type="EMBL" id="KAJ8599433.1"/>
    </source>
</evidence>
<evidence type="ECO:0000313" key="4">
    <source>
        <dbReference type="Proteomes" id="UP001230188"/>
    </source>
</evidence>
<dbReference type="InterPro" id="IPR000719">
    <property type="entry name" value="Prot_kinase_dom"/>
</dbReference>
<keyword evidence="4" id="KW-1185">Reference proteome</keyword>
<feature type="compositionally biased region" description="Low complexity" evidence="1">
    <location>
        <begin position="1934"/>
        <end position="1943"/>
    </location>
</feature>
<gene>
    <name evidence="3" type="ORF">CTAYLR_007996</name>
</gene>
<dbReference type="Proteomes" id="UP001230188">
    <property type="component" value="Unassembled WGS sequence"/>
</dbReference>
<feature type="domain" description="Protein kinase" evidence="2">
    <location>
        <begin position="2746"/>
        <end position="3062"/>
    </location>
</feature>
<reference evidence="3" key="1">
    <citation type="submission" date="2023-01" db="EMBL/GenBank/DDBJ databases">
        <title>Metagenome sequencing of chrysophaentin producing Chrysophaeum taylorii.</title>
        <authorList>
            <person name="Davison J."/>
            <person name="Bewley C."/>
        </authorList>
    </citation>
    <scope>NUCLEOTIDE SEQUENCE</scope>
    <source>
        <strain evidence="3">NIES-1699</strain>
    </source>
</reference>
<feature type="region of interest" description="Disordered" evidence="1">
    <location>
        <begin position="1034"/>
        <end position="1053"/>
    </location>
</feature>
<dbReference type="Gene3D" id="1.10.510.10">
    <property type="entry name" value="Transferase(Phosphotransferase) domain 1"/>
    <property type="match status" value="2"/>
</dbReference>
<dbReference type="InterPro" id="IPR036770">
    <property type="entry name" value="Ankyrin_rpt-contain_sf"/>
</dbReference>
<comment type="caution">
    <text evidence="3">The sequence shown here is derived from an EMBL/GenBank/DDBJ whole genome shotgun (WGS) entry which is preliminary data.</text>
</comment>
<feature type="region of interest" description="Disordered" evidence="1">
    <location>
        <begin position="959"/>
        <end position="979"/>
    </location>
</feature>
<dbReference type="GO" id="GO:0044773">
    <property type="term" value="P:mitotic DNA damage checkpoint signaling"/>
    <property type="evidence" value="ECO:0007669"/>
    <property type="project" value="TreeGrafter"/>
</dbReference>
<dbReference type="PROSITE" id="PS50011">
    <property type="entry name" value="PROTEIN_KINASE_DOM"/>
    <property type="match status" value="2"/>
</dbReference>
<feature type="compositionally biased region" description="Basic and acidic residues" evidence="1">
    <location>
        <begin position="3163"/>
        <end position="3173"/>
    </location>
</feature>
<dbReference type="EMBL" id="JAQMWT010000565">
    <property type="protein sequence ID" value="KAJ8599433.1"/>
    <property type="molecule type" value="Genomic_DNA"/>
</dbReference>
<feature type="compositionally biased region" description="Basic and acidic residues" evidence="1">
    <location>
        <begin position="2521"/>
        <end position="2535"/>
    </location>
</feature>
<organism evidence="3 4">
    <name type="scientific">Chrysophaeum taylorii</name>
    <dbReference type="NCBI Taxonomy" id="2483200"/>
    <lineage>
        <taxon>Eukaryota</taxon>
        <taxon>Sar</taxon>
        <taxon>Stramenopiles</taxon>
        <taxon>Ochrophyta</taxon>
        <taxon>Pelagophyceae</taxon>
        <taxon>Pelagomonadales</taxon>
        <taxon>Pelagomonadaceae</taxon>
        <taxon>Chrysophaeum</taxon>
    </lineage>
</organism>
<dbReference type="GO" id="GO:0005634">
    <property type="term" value="C:nucleus"/>
    <property type="evidence" value="ECO:0007669"/>
    <property type="project" value="TreeGrafter"/>
</dbReference>
<evidence type="ECO:0000256" key="1">
    <source>
        <dbReference type="SAM" id="MobiDB-lite"/>
    </source>
</evidence>
<dbReference type="SMART" id="SM00220">
    <property type="entry name" value="S_TKc"/>
    <property type="match status" value="1"/>
</dbReference>
<feature type="compositionally biased region" description="Polar residues" evidence="1">
    <location>
        <begin position="3184"/>
        <end position="3209"/>
    </location>
</feature>
<dbReference type="Gene3D" id="1.25.40.20">
    <property type="entry name" value="Ankyrin repeat-containing domain"/>
    <property type="match status" value="1"/>
</dbReference>
<feature type="compositionally biased region" description="Low complexity" evidence="1">
    <location>
        <begin position="3107"/>
        <end position="3118"/>
    </location>
</feature>
<dbReference type="InterPro" id="IPR011009">
    <property type="entry name" value="Kinase-like_dom_sf"/>
</dbReference>
<dbReference type="SUPFAM" id="SSF56112">
    <property type="entry name" value="Protein kinase-like (PK-like)"/>
    <property type="match status" value="2"/>
</dbReference>
<proteinExistence type="predicted"/>
<sequence length="3572" mass="399276">MSEPWPTISSSLGFDASSGGGQSASLDRKNKYYNFVRRFKENNGKVDLKLKTHSFFIVSSPAEPSLGEALKRHVYHVSQQLSCLDIGPKSHLRHASPEGVVDAVNKCALFLLVLTPQMLELINGEGVHAGKIRGGLSTETDVALLAIRAALVFMTRSLVVFDDPETSADDDATVYKRLATGCKLPDVKRWLAERLDQRETMRFKAAKPPYASLIHDILLNCDDTFIKCETLLRAQRDVSSPLDDVELAEDWQKSIQLLVYVRPLDDDDGDEATAPAAAAAAAAASKFDVKVTYFVPTSTPEATRAGQMPFRCGTLGALPRLSTAQIKSEKRLAAYAQELWGLLGKAWDEELKAEFAGNHKSATAKLLLAYGQNRPSLAQKSGDGNTPLCLKVLESIEKAAPKKPTTWQIERETLGGHASKRDATTCLLDWRQEEFYRWYAVLAWFTRQQKKKANGANESEPPNGMITGDAGGLTVTVQPYSIYVPFPRSGIFTTDGSLAWYQQPSSVKESLEQLGKRLEMTAANANGPVRFVVSRDVFGSAAGAELIKSEGYLPHEQVCDELHGWSTQPNRSQEDRVDATRLQHVLNYLCSEVCGRSRRIRSQLKPQVIFMPLVCDFANLSWGAGRFLSRYREWRVFENGDADVDAITNERIARILGKNEASAAHEYAFYISRDTRNASAEHAASDLAKLLKMRGYKKVRMMQPLDDKETLIYNVGGSAIFVVIVTEGVFSAPNVPLEIRVAMRCPNNTILCVAPDGKQKARKLIDNAEFWFTRHERWATDFRQADLVEIHTGHLFLQQVAIDQILQSADDGLRAYKDSASIGDVCPPVPVLLNPVAANKIVNYDRHASVYVDLGTGQSVFRVYCLDTSGHVLIKTFKEYTKDSKKWGAENVEKGPLHEREWTDELARSVTEAFESAENEVRKMRVRRDTNVRRRDITIRQVTVGATAWYRKWATEEEEEINRGGSSGQNEDAPEEEPKHPLIKHIEQCAIDAKLVGEGCATFEFVRLEGCIEALFEFVAIKNAIRNQKVVGLRDDDDDDDDDGKMVRGGASNNNTRGFDAVAAGGRGSLQISIERCYASLQIGTNEGEELVKRGRHEEWQDKVRTLLAGDDAKTTTKELKEQLDVIRNSMTTTRKHQGSLKIVCISGLFYCACDCEIINRKEPPKWLELASVQRQCDAVVAAPPTDKKDDALVRANAIRLLGVLDFLTSKNATNVNVLFVREWDFQKEGDVKFPYLATWSTGSFIQRIQEQYYELDRFPHVQTETAHANTVDAVVVVVAQNCGGKKCASWISLWEDRFDVLVAFDSKTMPDVASGIQDALDRHGCAYVTSDAFDERRAKTSRSAEQALEAFESKSGFGRIVALVSMCASFWLVCHEGCFEKDATVLAYRAARRLGKKIVLIQLRLAEQSQCGRDATIAELVANAPEDIAKGLLQKDVSLFLTLEMTGSKRRHERQVGTSSLKDPMIEARVRSADKTASKFQHVLNTQPEIRIRNDHEYLAIASSLNAVVQHANLHRRDENGSSTNQQQSQKEEVRRRCDDVLVRFKTRLFQSLWSFTDADADFKSRLAILLSVELSAAAVWLLRANNAATINPSYETTVLDCVSGLLSDDATSSSIGDECVSEAPAAKQRRKDAYDLVAAVVRTSRTLQAPALTRVLQELPRADDRHDIFRRFLEYDVDRTDDETTRGDQVVSKDADVNLSDFVRELVVLELGPADAERIAAALRGKLDGLLLLEDAAPTVRRLQRKTEGFLTECKEIKANCREIAKCFLLLLIEEEMEFGPSRTKHCLWRLLVEDPNSTDAVDILIRAFPRLGSQALQYALTLNKHTIARQILQRNPGIKSVTPDLRRKLINLANNNLRGPVAADSEINDVLVQLAARDRVLATTILATMLSHSLWHRATQIFKLFEIMEQSTTTNGLRASTAAPEEGGGSTPLPTTTTKSTSLVTQAVRKVLLEESTEGSGGTVWHDEICASDEPDRELLARYLCRHAPDLVDVCDGEGRTAMSRATARVRRELEDETYFCGKFQLLSRAPEHQSQSCVILRAKDQREGKKNREVIIKLMDDLDQFHRECGHRMGLDHSFVIDILHSSDQEEDDRWKKDAEKFGFEQFSRCGFVMEAAQRNMFVALVQERNDLRSLQDMLRSIATCIKHLHTRGQLIHADIKPLNCVRMLDGTWRLIDLDASCRINSAVGWKLSTAYCPPEMTYTEHNRVQFILPKCESDAAGSAEQSSSKIGREPLKAERSFDAWSFGCLMYRVLSRQPLFVADDRDNLRDEWEERRLREWNPDDIDRAVHACAKAIDADICHNIGLGTTEAATVGVRAHALACSTAVADLLAWLLQQDPNKRASNFAHVLQHPALDARLLVPSDFEKAMRHGTWKMSTLHVATHLGDVDRVEKALATVPVHNSDHPLLRTPVHVAVATGNLKVLSVLLEAAGAPGDASLQQALDATDSGGRTPLEVGMFAIEFATNTDEDIENLANCIDVLLAKRKPDLDARVVGDRSLYQLGVASRSERVRSLFKDAKQEEQHERRSAEFRNIIKSHNTLSRPEESTDGSPDAASQNAWWRDDTPEGLRVWLLRRLENDNKDPDKHYDVYQWWTDIQQIGPLTDNIKRAEMLEKYRKHAVKVANMMCVDLGLTGARLLDQFMKKFRLKKSGGSSQESRSLEIDRDLLHDKLRTAALRRATPADEILQPPDNLLTSSSKKSLKWRLTVEFLNCLLHVPGLTFYKLLMMASLPTDRCPLEDYEWIECVGHGSFGEVHKCKHRYTKRPHCLKIVWPSHFDDDDDKIHGADPGGPHERALEETRNQQLMAESKYVVKMLTWMIVASKFLVVIMEFGTGGTLSKYCRDPTTSRRKLKRRVCQLARGLAELEENKVIHRDIKPDNLLVSTDETSNETVKFIDFGLATSYRVTERLPRDARTGSIPFMAPEVVSYRPSKQDALEKRPDAFQAAYTTKADVWSMGITFLQLIVGEKARRDVWKRWFAWFDSDDARRSPPQNKVAAQDKDVAVWKKELSRWFNTDLDAHQGFLEECARLLSRVLQIDDEKRPTASELLVFIDNELKWTQEEEEEEGEAANDEKDAVPLTLQPPNNSSSVSHDCKKSSRDASGSAATAITTSVPPHRQETSADPSIWSTDPPKETPPPYVESAKSREHKQQQQQQRQQHEGSDDKNAAPDLPAMSLEVASNPTSKSGGRFSTTQPHQHATSTVEVEKDEPVSLPLPIESQSSKQQHRFLVCDCGWDSTDAVVCARRGLRGVDVTRLESISMRLLDRETTEIFRVLEWLRGVRASIAQPRQQQEKITVVLGVTTVKQDDLVERMVLETLRQTCPGSWTAIFLSTQQVVRYEARALRHAWSSTRQTGRFAAIVGVGYSGTNVALGPATTMVFGSSSQSKGGSTTNLRSRALVVSRTRPKSASETRPKSAVGSETYLVVPIGVRDGVRVLELGTAKVLGSQGREGVEMAVHRAHAECLQLCEFVLTQWKLKYKVSQCHFGDERPVILTKDCARAARDAGLDVWSGARATSYTAGAVKARLHAAMLGTLTKYLQACLDGTDADRAAQARDLATFTLTSGG</sequence>
<feature type="region of interest" description="Disordered" evidence="1">
    <location>
        <begin position="1918"/>
        <end position="1943"/>
    </location>
</feature>
<name>A0AAD7U798_9STRA</name>
<protein>
    <recommendedName>
        <fullName evidence="2">Protein kinase domain-containing protein</fullName>
    </recommendedName>
</protein>
<dbReference type="SUPFAM" id="SSF48403">
    <property type="entry name" value="Ankyrin repeat"/>
    <property type="match status" value="1"/>
</dbReference>
<dbReference type="PROSITE" id="PS00108">
    <property type="entry name" value="PROTEIN_KINASE_ST"/>
    <property type="match status" value="1"/>
</dbReference>
<dbReference type="PANTHER" id="PTHR44167:SF24">
    <property type="entry name" value="SERINE_THREONINE-PROTEIN KINASE CHK2"/>
    <property type="match status" value="1"/>
</dbReference>
<evidence type="ECO:0000259" key="2">
    <source>
        <dbReference type="PROSITE" id="PS50011"/>
    </source>
</evidence>
<dbReference type="InterPro" id="IPR008271">
    <property type="entry name" value="Ser/Thr_kinase_AS"/>
</dbReference>
<feature type="compositionally biased region" description="Acidic residues" evidence="1">
    <location>
        <begin position="3067"/>
        <end position="3076"/>
    </location>
</feature>
<feature type="domain" description="Protein kinase" evidence="2">
    <location>
        <begin position="2016"/>
        <end position="2360"/>
    </location>
</feature>
<dbReference type="Pfam" id="PF00069">
    <property type="entry name" value="Pkinase"/>
    <property type="match status" value="1"/>
</dbReference>